<dbReference type="OrthoDB" id="1685075at2"/>
<dbReference type="STRING" id="1192197.JBW_03523"/>
<dbReference type="EMBL" id="CP010978">
    <property type="protein sequence ID" value="AJQ28862.1"/>
    <property type="molecule type" value="Genomic_DNA"/>
</dbReference>
<name>I8TWI5_9FIRM</name>
<dbReference type="AlphaFoldDB" id="I8TWI5"/>
<sequence length="173" mass="20127" precursor="true">MKKIMLLLVLCWLLLPGIIVQAEESDRISPPDWEISVRPKPSMAEIEQERWSYVFTNDIGIYVFDHQSLSIDETDKTQVNVLTKTIFTDPKVIDKLNEVYKEKLNEGDEVACSEIQMVFQLKRKIYAVTETRVFSARGVVLEDRKQLVRFTSVQPKTFADSMYNIAQDYKRSN</sequence>
<organism evidence="1 2">
    <name type="scientific">Pelosinus fermentans JBW45</name>
    <dbReference type="NCBI Taxonomy" id="1192197"/>
    <lineage>
        <taxon>Bacteria</taxon>
        <taxon>Bacillati</taxon>
        <taxon>Bacillota</taxon>
        <taxon>Negativicutes</taxon>
        <taxon>Selenomonadales</taxon>
        <taxon>Sporomusaceae</taxon>
        <taxon>Pelosinus</taxon>
    </lineage>
</organism>
<proteinExistence type="predicted"/>
<evidence type="ECO:0000313" key="1">
    <source>
        <dbReference type="EMBL" id="AJQ28862.1"/>
    </source>
</evidence>
<accession>I8TWI5</accession>
<dbReference type="HOGENOM" id="CLU_1473890_0_0_9"/>
<dbReference type="Proteomes" id="UP000005361">
    <property type="component" value="Chromosome"/>
</dbReference>
<evidence type="ECO:0000313" key="2">
    <source>
        <dbReference type="Proteomes" id="UP000005361"/>
    </source>
</evidence>
<dbReference type="RefSeq" id="WP_007956092.1">
    <property type="nucleotide sequence ID" value="NZ_CP010978.1"/>
</dbReference>
<gene>
    <name evidence="1" type="ORF">JBW_03523</name>
</gene>
<protein>
    <submittedName>
        <fullName evidence="1">Uncharacterized protein</fullName>
    </submittedName>
</protein>
<reference evidence="2" key="2">
    <citation type="submission" date="2015-02" db="EMBL/GenBank/DDBJ databases">
        <title>Complete Genome Sequence of Pelosinus fermentans JBW45.</title>
        <authorList>
            <person name="De Leon K.B."/>
            <person name="Utturkar S.M."/>
            <person name="Camilleri L.B."/>
            <person name="Arkin A.P."/>
            <person name="Fields M.W."/>
            <person name="Brown S.D."/>
            <person name="Wall J.D."/>
        </authorList>
    </citation>
    <scope>NUCLEOTIDE SEQUENCE [LARGE SCALE GENOMIC DNA]</scope>
    <source>
        <strain evidence="2">JBW45</strain>
    </source>
</reference>
<dbReference type="KEGG" id="pft:JBW_03523"/>
<reference evidence="1 2" key="1">
    <citation type="journal article" date="2015" name="Genome Announc.">
        <title>Complete Genome Sequence of Pelosinus fermentans JBW45, a Member of a Remarkably Competitive Group of Negativicutes in the Firmicutes Phylum.</title>
        <authorList>
            <person name="De Leon K.B."/>
            <person name="Utturkar S.M."/>
            <person name="Camilleri L.B."/>
            <person name="Elias D.A."/>
            <person name="Arkin A.P."/>
            <person name="Fields M.W."/>
            <person name="Brown S.D."/>
            <person name="Wall J.D."/>
        </authorList>
    </citation>
    <scope>NUCLEOTIDE SEQUENCE [LARGE SCALE GENOMIC DNA]</scope>
    <source>
        <strain evidence="1 2">JBW45</strain>
    </source>
</reference>